<dbReference type="Gene3D" id="2.180.10.10">
    <property type="entry name" value="RHS repeat-associated core"/>
    <property type="match status" value="1"/>
</dbReference>
<dbReference type="InterPro" id="IPR022385">
    <property type="entry name" value="Rhs_assc_core"/>
</dbReference>
<keyword evidence="2" id="KW-1185">Reference proteome</keyword>
<dbReference type="NCBIfam" id="TIGR03696">
    <property type="entry name" value="Rhs_assc_core"/>
    <property type="match status" value="1"/>
</dbReference>
<reference evidence="1 2" key="1">
    <citation type="submission" date="2021-06" db="EMBL/GenBank/DDBJ databases">
        <title>Complete genome of Haloferula helveola possessing various polysaccharide degrading enzymes.</title>
        <authorList>
            <person name="Takami H."/>
            <person name="Huang C."/>
            <person name="Hamasaki K."/>
        </authorList>
    </citation>
    <scope>NUCLEOTIDE SEQUENCE [LARGE SCALE GENOMIC DNA]</scope>
    <source>
        <strain evidence="1 2">CN-1</strain>
    </source>
</reference>
<organism evidence="1 2">
    <name type="scientific">Haloferula helveola</name>
    <dbReference type="NCBI Taxonomy" id="490095"/>
    <lineage>
        <taxon>Bacteria</taxon>
        <taxon>Pseudomonadati</taxon>
        <taxon>Verrucomicrobiota</taxon>
        <taxon>Verrucomicrobiia</taxon>
        <taxon>Verrucomicrobiales</taxon>
        <taxon>Verrucomicrobiaceae</taxon>
        <taxon>Haloferula</taxon>
    </lineage>
</organism>
<dbReference type="Proteomes" id="UP001374893">
    <property type="component" value="Chromosome"/>
</dbReference>
<sequence>MGSCSSAAIFDQALQNRSAFALFYYGFRYYHPELGRWISRDPIEEEGGVSLYGFVGNDGLNGWDLLGLLLDATNIKDGEPCSECCKTCEIDGSKPKIANNGTKGHLVKAKVVRPTFKDICLSDKCEGECCAATFTWWTCYYKFCKQNTGQYFELTVKPEREADGWRAVTVMVKAWRYCKCNSGKWECKNSEEKQEKEDYLRNKWGGEKVYYGESNRLSFILDDDKRPESANWILSTNRNTIQ</sequence>
<evidence type="ECO:0000313" key="2">
    <source>
        <dbReference type="Proteomes" id="UP001374893"/>
    </source>
</evidence>
<evidence type="ECO:0000313" key="1">
    <source>
        <dbReference type="EMBL" id="BCX47296.1"/>
    </source>
</evidence>
<name>A0ABM7RCB2_9BACT</name>
<proteinExistence type="predicted"/>
<gene>
    <name evidence="1" type="ORF">HAHE_12040</name>
</gene>
<dbReference type="RefSeq" id="WP_338689416.1">
    <property type="nucleotide sequence ID" value="NZ_AP024702.1"/>
</dbReference>
<protein>
    <recommendedName>
        <fullName evidence="3">RHS repeat-associated core domain-containing protein</fullName>
    </recommendedName>
</protein>
<evidence type="ECO:0008006" key="3">
    <source>
        <dbReference type="Google" id="ProtNLM"/>
    </source>
</evidence>
<accession>A0ABM7RCB2</accession>
<dbReference type="EMBL" id="AP024702">
    <property type="protein sequence ID" value="BCX47296.1"/>
    <property type="molecule type" value="Genomic_DNA"/>
</dbReference>